<dbReference type="Gene3D" id="2.130.10.10">
    <property type="entry name" value="YVTN repeat-like/Quinoprotein amine dehydrogenase"/>
    <property type="match status" value="1"/>
</dbReference>
<dbReference type="OMA" id="GPDEVMW"/>
<dbReference type="CDD" id="cd00200">
    <property type="entry name" value="WD40"/>
    <property type="match status" value="1"/>
</dbReference>
<evidence type="ECO:0000313" key="6">
    <source>
        <dbReference type="EMBL" id="EPZ35583.1"/>
    </source>
</evidence>
<feature type="repeat" description="WD" evidence="5">
    <location>
        <begin position="278"/>
        <end position="319"/>
    </location>
</feature>
<dbReference type="AlphaFoldDB" id="A0A075B3U8"/>
<sequence>MTNQNPEEETYQEECFIDENEITEIISPEEDICMEDIEESQDIGDYDDGEQEMQVTFEDDSCQGFFNHRESVYSVSLHPVDSNIAVSAGGDDKARVWRIDSLIQEKNWQSHSDSAIQASFNFDGSFVASGGLDGVIKVFKTENFENVVNLEGPSEVSWHKKGNVILCGSTDGTCWMWNVPSGQCMNVFSGHTASVLCGTFLPDGRTFITADEMGTLIQWDPKTGEILMKLQASSDFQFHEEGILSLDVSRDGSLVATTGSDQTCKLVSLQAKKVVGTLMGHEDAVEAVKFSNFLPFIATGGMDGNLIVWDVQSCQPRQKMVHDGGIVKLEWIEDSPLIVSVSVDCNVRVWDSRTGECLKIFKGHENTILDFAKSKDGKTIVTASDDGNCLVFKWE</sequence>
<feature type="repeat" description="WD" evidence="5">
    <location>
        <begin position="156"/>
        <end position="187"/>
    </location>
</feature>
<feature type="repeat" description="WD" evidence="5">
    <location>
        <begin position="361"/>
        <end position="395"/>
    </location>
</feature>
<dbReference type="PROSITE" id="PS00678">
    <property type="entry name" value="WD_REPEATS_1"/>
    <property type="match status" value="2"/>
</dbReference>
<comment type="subcellular location">
    <subcellularLocation>
        <location evidence="1">Cytoplasm</location>
    </subcellularLocation>
</comment>
<accession>A0A075B3U8</accession>
<keyword evidence="2" id="KW-0963">Cytoplasm</keyword>
<evidence type="ECO:0000256" key="5">
    <source>
        <dbReference type="PROSITE-ProRule" id="PRU00221"/>
    </source>
</evidence>
<dbReference type="SMART" id="SM00320">
    <property type="entry name" value="WD40"/>
    <property type="match status" value="8"/>
</dbReference>
<evidence type="ECO:0000313" key="7">
    <source>
        <dbReference type="Proteomes" id="UP000030755"/>
    </source>
</evidence>
<gene>
    <name evidence="6" type="ORF">O9G_005103</name>
</gene>
<dbReference type="EMBL" id="KE560804">
    <property type="protein sequence ID" value="EPZ35583.1"/>
    <property type="molecule type" value="Genomic_DNA"/>
</dbReference>
<organism evidence="6 7">
    <name type="scientific">Rozella allomycis (strain CSF55)</name>
    <dbReference type="NCBI Taxonomy" id="988480"/>
    <lineage>
        <taxon>Eukaryota</taxon>
        <taxon>Fungi</taxon>
        <taxon>Fungi incertae sedis</taxon>
        <taxon>Cryptomycota</taxon>
        <taxon>Cryptomycota incertae sedis</taxon>
        <taxon>Rozella</taxon>
    </lineage>
</organism>
<evidence type="ECO:0000256" key="2">
    <source>
        <dbReference type="ARBA" id="ARBA00022490"/>
    </source>
</evidence>
<dbReference type="HOGENOM" id="CLU_000288_57_9_1"/>
<name>A0A075B3U8_ROZAC</name>
<evidence type="ECO:0000256" key="4">
    <source>
        <dbReference type="ARBA" id="ARBA00022737"/>
    </source>
</evidence>
<dbReference type="InterPro" id="IPR001680">
    <property type="entry name" value="WD40_rpt"/>
</dbReference>
<dbReference type="PROSITE" id="PS50294">
    <property type="entry name" value="WD_REPEATS_REGION"/>
    <property type="match status" value="3"/>
</dbReference>
<keyword evidence="3 5" id="KW-0853">WD repeat</keyword>
<feature type="repeat" description="WD" evidence="5">
    <location>
        <begin position="65"/>
        <end position="101"/>
    </location>
</feature>
<dbReference type="InterPro" id="IPR019775">
    <property type="entry name" value="WD40_repeat_CS"/>
</dbReference>
<evidence type="ECO:0000256" key="1">
    <source>
        <dbReference type="ARBA" id="ARBA00004496"/>
    </source>
</evidence>
<dbReference type="SUPFAM" id="SSF50978">
    <property type="entry name" value="WD40 repeat-like"/>
    <property type="match status" value="1"/>
</dbReference>
<dbReference type="PROSITE" id="PS50082">
    <property type="entry name" value="WD_REPEATS_2"/>
    <property type="match status" value="7"/>
</dbReference>
<feature type="repeat" description="WD" evidence="5">
    <location>
        <begin position="188"/>
        <end position="229"/>
    </location>
</feature>
<keyword evidence="7" id="KW-1185">Reference proteome</keyword>
<dbReference type="STRING" id="988480.A0A075B3U8"/>
<dbReference type="Pfam" id="PF00400">
    <property type="entry name" value="WD40"/>
    <property type="match status" value="8"/>
</dbReference>
<feature type="repeat" description="WD" evidence="5">
    <location>
        <begin position="108"/>
        <end position="149"/>
    </location>
</feature>
<dbReference type="PANTHER" id="PTHR19857:SF8">
    <property type="entry name" value="ANGIO-ASSOCIATED MIGRATORY CELL PROTEIN"/>
    <property type="match status" value="1"/>
</dbReference>
<dbReference type="InterPro" id="IPR051179">
    <property type="entry name" value="WD_repeat_multifunction"/>
</dbReference>
<protein>
    <submittedName>
        <fullName evidence="6">Uncharacterized protein</fullName>
    </submittedName>
</protein>
<feature type="repeat" description="WD" evidence="5">
    <location>
        <begin position="319"/>
        <end position="360"/>
    </location>
</feature>
<dbReference type="FunFam" id="2.130.10.10:FF:000074">
    <property type="entry name" value="Angio-associated migratory cell protein-like protein"/>
    <property type="match status" value="1"/>
</dbReference>
<dbReference type="PANTHER" id="PTHR19857">
    <property type="entry name" value="MITOCHONDRIAL DIVISION PROTEIN 1-RELATED"/>
    <property type="match status" value="1"/>
</dbReference>
<dbReference type="InterPro" id="IPR036322">
    <property type="entry name" value="WD40_repeat_dom_sf"/>
</dbReference>
<dbReference type="GO" id="GO:0005737">
    <property type="term" value="C:cytoplasm"/>
    <property type="evidence" value="ECO:0007669"/>
    <property type="project" value="UniProtKB-SubCell"/>
</dbReference>
<dbReference type="Proteomes" id="UP000030755">
    <property type="component" value="Unassembled WGS sequence"/>
</dbReference>
<dbReference type="InterPro" id="IPR015943">
    <property type="entry name" value="WD40/YVTN_repeat-like_dom_sf"/>
</dbReference>
<keyword evidence="4" id="KW-0677">Repeat</keyword>
<dbReference type="OrthoDB" id="10261640at2759"/>
<proteinExistence type="predicted"/>
<evidence type="ECO:0000256" key="3">
    <source>
        <dbReference type="ARBA" id="ARBA00022574"/>
    </source>
</evidence>
<reference evidence="6 7" key="1">
    <citation type="journal article" date="2013" name="Curr. Biol.">
        <title>Shared signatures of parasitism and phylogenomics unite Cryptomycota and microsporidia.</title>
        <authorList>
            <person name="James T.Y."/>
            <person name="Pelin A."/>
            <person name="Bonen L."/>
            <person name="Ahrendt S."/>
            <person name="Sain D."/>
            <person name="Corradi N."/>
            <person name="Stajich J.E."/>
        </authorList>
    </citation>
    <scope>NUCLEOTIDE SEQUENCE [LARGE SCALE GENOMIC DNA]</scope>
    <source>
        <strain evidence="6 7">CSF55</strain>
    </source>
</reference>